<organism evidence="5">
    <name type="scientific">Clostridium paraputrificum</name>
    <dbReference type="NCBI Taxonomy" id="29363"/>
    <lineage>
        <taxon>Bacteria</taxon>
        <taxon>Bacillati</taxon>
        <taxon>Bacillota</taxon>
        <taxon>Clostridia</taxon>
        <taxon>Eubacteriales</taxon>
        <taxon>Clostridiaceae</taxon>
        <taxon>Clostridium</taxon>
    </lineage>
</organism>
<evidence type="ECO:0000256" key="3">
    <source>
        <dbReference type="ARBA" id="ARBA00023163"/>
    </source>
</evidence>
<dbReference type="PANTHER" id="PTHR30363">
    <property type="entry name" value="HTH-TYPE TRANSCRIPTIONAL REGULATOR SRLR-RELATED"/>
    <property type="match status" value="1"/>
</dbReference>
<gene>
    <name evidence="5" type="primary">lacR_2</name>
    <name evidence="5" type="ORF">CPLFYP93_03220</name>
</gene>
<dbReference type="GO" id="GO:0016740">
    <property type="term" value="F:transferase activity"/>
    <property type="evidence" value="ECO:0007669"/>
    <property type="project" value="UniProtKB-KW"/>
</dbReference>
<dbReference type="InterPro" id="IPR014036">
    <property type="entry name" value="DeoR-like_C"/>
</dbReference>
<dbReference type="Pfam" id="PF00455">
    <property type="entry name" value="DeoRC"/>
    <property type="match status" value="1"/>
</dbReference>
<dbReference type="SUPFAM" id="SSF100950">
    <property type="entry name" value="NagB/RpiA/CoA transferase-like"/>
    <property type="match status" value="1"/>
</dbReference>
<dbReference type="AlphaFoldDB" id="A0A6N3GNJ9"/>
<dbReference type="SMART" id="SM01134">
    <property type="entry name" value="DeoRC"/>
    <property type="match status" value="1"/>
</dbReference>
<dbReference type="GO" id="GO:0003677">
    <property type="term" value="F:DNA binding"/>
    <property type="evidence" value="ECO:0007669"/>
    <property type="project" value="UniProtKB-KW"/>
</dbReference>
<dbReference type="GO" id="GO:0003700">
    <property type="term" value="F:DNA-binding transcription factor activity"/>
    <property type="evidence" value="ECO:0007669"/>
    <property type="project" value="InterPro"/>
</dbReference>
<reference evidence="5" key="1">
    <citation type="submission" date="2019-11" db="EMBL/GenBank/DDBJ databases">
        <authorList>
            <person name="Feng L."/>
        </authorList>
    </citation>
    <scope>NUCLEOTIDE SEQUENCE</scope>
    <source>
        <strain evidence="5">CParaputrificumLFYP93</strain>
    </source>
</reference>
<evidence type="ECO:0000259" key="4">
    <source>
        <dbReference type="PROSITE" id="PS51000"/>
    </source>
</evidence>
<evidence type="ECO:0000256" key="2">
    <source>
        <dbReference type="ARBA" id="ARBA00023125"/>
    </source>
</evidence>
<dbReference type="SUPFAM" id="SSF46785">
    <property type="entry name" value="Winged helix' DNA-binding domain"/>
    <property type="match status" value="1"/>
</dbReference>
<proteinExistence type="predicted"/>
<dbReference type="PRINTS" id="PR00037">
    <property type="entry name" value="HTHLACR"/>
</dbReference>
<dbReference type="EMBL" id="CACRTV010000087">
    <property type="protein sequence ID" value="VYU66128.1"/>
    <property type="molecule type" value="Genomic_DNA"/>
</dbReference>
<feature type="domain" description="HTH deoR-type" evidence="4">
    <location>
        <begin position="3"/>
        <end position="58"/>
    </location>
</feature>
<dbReference type="Pfam" id="PF08220">
    <property type="entry name" value="HTH_DeoR"/>
    <property type="match status" value="1"/>
</dbReference>
<dbReference type="SMART" id="SM00420">
    <property type="entry name" value="HTH_DEOR"/>
    <property type="match status" value="1"/>
</dbReference>
<dbReference type="PROSITE" id="PS51000">
    <property type="entry name" value="HTH_DEOR_2"/>
    <property type="match status" value="1"/>
</dbReference>
<sequence>MGHNERREWIKKKIETDKKIEIAALSKELNVSEMTIRRDVEYLEKEGILTKVSKGAILNSVRNKDDIDDTLNSRNLQNVEEKKVIARYVSGLIEDGDVIFMDASTTVYELCPYIIDKKLTIITNSIRVAQHFNMSKNITLILAGGILRYATLSLIGADVEQLISKYNTNKIFISAKALCHDNGLTDINMFEIDTKKAAMKNTHEVIVLLDHTKINKTSLTKVCDIKDISKIIIDEESNLSDEQRKDLKLIKEENIEIIFAK</sequence>
<keyword evidence="1" id="KW-0805">Transcription regulation</keyword>
<evidence type="ECO:0000313" key="5">
    <source>
        <dbReference type="EMBL" id="VYU66128.1"/>
    </source>
</evidence>
<accession>A0A6N3GNJ9</accession>
<dbReference type="RefSeq" id="WP_156563204.1">
    <property type="nucleotide sequence ID" value="NZ_CACRTV010000087.1"/>
</dbReference>
<keyword evidence="3" id="KW-0804">Transcription</keyword>
<dbReference type="InterPro" id="IPR001034">
    <property type="entry name" value="DeoR_HTH"/>
</dbReference>
<dbReference type="InterPro" id="IPR037171">
    <property type="entry name" value="NagB/RpiA_transferase-like"/>
</dbReference>
<dbReference type="InterPro" id="IPR036388">
    <property type="entry name" value="WH-like_DNA-bd_sf"/>
</dbReference>
<keyword evidence="5" id="KW-0808">Transferase</keyword>
<name>A0A6N3GNJ9_9CLOT</name>
<keyword evidence="2" id="KW-0238">DNA-binding</keyword>
<dbReference type="InterPro" id="IPR036390">
    <property type="entry name" value="WH_DNA-bd_sf"/>
</dbReference>
<protein>
    <submittedName>
        <fullName evidence="5">Lactose phosphotransferase system repressor</fullName>
    </submittedName>
</protein>
<dbReference type="PANTHER" id="PTHR30363:SF44">
    <property type="entry name" value="AGA OPERON TRANSCRIPTIONAL REPRESSOR-RELATED"/>
    <property type="match status" value="1"/>
</dbReference>
<dbReference type="Gene3D" id="1.10.10.10">
    <property type="entry name" value="Winged helix-like DNA-binding domain superfamily/Winged helix DNA-binding domain"/>
    <property type="match status" value="1"/>
</dbReference>
<dbReference type="InterPro" id="IPR018356">
    <property type="entry name" value="Tscrpt_reg_HTH_DeoR_CS"/>
</dbReference>
<evidence type="ECO:0000256" key="1">
    <source>
        <dbReference type="ARBA" id="ARBA00023015"/>
    </source>
</evidence>
<dbReference type="PROSITE" id="PS00894">
    <property type="entry name" value="HTH_DEOR_1"/>
    <property type="match status" value="1"/>
</dbReference>
<dbReference type="InterPro" id="IPR050313">
    <property type="entry name" value="Carb_Metab_HTH_regulators"/>
</dbReference>